<dbReference type="InterPro" id="IPR001054">
    <property type="entry name" value="A/G_cyclase"/>
</dbReference>
<protein>
    <recommendedName>
        <fullName evidence="1">Guanylate cyclase domain-containing protein</fullName>
    </recommendedName>
</protein>
<dbReference type="Gene3D" id="3.30.70.1230">
    <property type="entry name" value="Nucleotide cyclase"/>
    <property type="match status" value="2"/>
</dbReference>
<sequence length="504" mass="58011">MEVWKGYMEKTKGVHLYVSIKNLMDVIKQEEEKDDDLKRTLHRLQTYFVGHSKLIKQYGAKVEKYTGGRSHIVFELNDDSDMTYETILEATVACFIFNNKIFNNLSKYASYPSFGVHAGMDYGDYFDYYIDDNINAEEYTTIGGVANNSAKIQSYALKDYIYITQKFMDELSSELKEKFIELTEEEKEDFSEKIRSKRFYKAHYKEIFDQDFMEEIEEGLDDVKKRVEDESKSLNLSDITFESCTKQLSFDGLSLKGKNKRIEEGGVICADIRGFTRLFYINDQNLDDLKDVMGKIYDIMGSVINDTEGTKVQYQGDRIVAVYNDFSGGEDAIVRMLKAAFTLNSKIQELNDDEEVQEKLNNKKISIGIGCSLGKIIATRLGLNGNKHNMVLSESYKRANKCEDEYAESNEVVIWKHLKEEIDNKADETEDPKYLALQELFTSINKTGYYKSTATIEEYEEKVTQKEELANKASKVFNANVLKSSTGRLSNINVNPWGIDYDRV</sequence>
<dbReference type="SUPFAM" id="SSF55073">
    <property type="entry name" value="Nucleotide cyclase"/>
    <property type="match status" value="2"/>
</dbReference>
<evidence type="ECO:0000313" key="2">
    <source>
        <dbReference type="EMBL" id="QGU96392.1"/>
    </source>
</evidence>
<evidence type="ECO:0000259" key="1">
    <source>
        <dbReference type="PROSITE" id="PS50125"/>
    </source>
</evidence>
<organism evidence="2 3">
    <name type="scientific">Clostridium bovifaecis</name>
    <dbReference type="NCBI Taxonomy" id="2184719"/>
    <lineage>
        <taxon>Bacteria</taxon>
        <taxon>Bacillati</taxon>
        <taxon>Bacillota</taxon>
        <taxon>Clostridia</taxon>
        <taxon>Eubacteriales</taxon>
        <taxon>Clostridiaceae</taxon>
        <taxon>Clostridium</taxon>
    </lineage>
</organism>
<dbReference type="EMBL" id="CP046522">
    <property type="protein sequence ID" value="QGU96392.1"/>
    <property type="molecule type" value="Genomic_DNA"/>
</dbReference>
<gene>
    <name evidence="2" type="ORF">GOM49_15990</name>
</gene>
<dbReference type="GO" id="GO:0009190">
    <property type="term" value="P:cyclic nucleotide biosynthetic process"/>
    <property type="evidence" value="ECO:0007669"/>
    <property type="project" value="InterPro"/>
</dbReference>
<dbReference type="InterPro" id="IPR029787">
    <property type="entry name" value="Nucleotide_cyclase"/>
</dbReference>
<accession>A0A6I6ERL6</accession>
<dbReference type="CDD" id="cd07302">
    <property type="entry name" value="CHD"/>
    <property type="match status" value="1"/>
</dbReference>
<dbReference type="GO" id="GO:0004016">
    <property type="term" value="F:adenylate cyclase activity"/>
    <property type="evidence" value="ECO:0007669"/>
    <property type="project" value="UniProtKB-ARBA"/>
</dbReference>
<feature type="domain" description="Guanylate cyclase" evidence="1">
    <location>
        <begin position="266"/>
        <end position="403"/>
    </location>
</feature>
<dbReference type="GO" id="GO:0035556">
    <property type="term" value="P:intracellular signal transduction"/>
    <property type="evidence" value="ECO:0007669"/>
    <property type="project" value="InterPro"/>
</dbReference>
<dbReference type="Proteomes" id="UP000422764">
    <property type="component" value="Chromosome"/>
</dbReference>
<proteinExistence type="predicted"/>
<dbReference type="PROSITE" id="PS50125">
    <property type="entry name" value="GUANYLATE_CYCLASE_2"/>
    <property type="match status" value="1"/>
</dbReference>
<dbReference type="Pfam" id="PF00211">
    <property type="entry name" value="Guanylate_cyc"/>
    <property type="match status" value="1"/>
</dbReference>
<evidence type="ECO:0000313" key="3">
    <source>
        <dbReference type="Proteomes" id="UP000422764"/>
    </source>
</evidence>
<name>A0A6I6ERL6_9CLOT</name>
<reference evidence="2 3" key="1">
    <citation type="submission" date="2019-12" db="EMBL/GenBank/DDBJ databases">
        <title>Genome sequenceing of Clostridium bovifaecis.</title>
        <authorList>
            <person name="Yao Y."/>
        </authorList>
    </citation>
    <scope>NUCLEOTIDE SEQUENCE [LARGE SCALE GENOMIC DNA]</scope>
    <source>
        <strain evidence="2 3">BXX</strain>
    </source>
</reference>
<keyword evidence="3" id="KW-1185">Reference proteome</keyword>
<dbReference type="AlphaFoldDB" id="A0A6I6ERL6"/>